<dbReference type="Pfam" id="PF03137">
    <property type="entry name" value="OATP"/>
    <property type="match status" value="1"/>
</dbReference>
<comment type="caution">
    <text evidence="15">Lacks conserved residue(s) required for the propagation of feature annotation.</text>
</comment>
<keyword evidence="16" id="KW-0732">Signal</keyword>
<evidence type="ECO:0000256" key="15">
    <source>
        <dbReference type="RuleBase" id="RU362056"/>
    </source>
</evidence>
<dbReference type="Gene3D" id="3.30.60.30">
    <property type="match status" value="1"/>
</dbReference>
<comment type="catalytic activity">
    <reaction evidence="14">
        <text>L-thyroxine sulfate(out) = L-thyroxine sulfate(in)</text>
        <dbReference type="Rhea" id="RHEA:73311"/>
        <dbReference type="ChEBI" id="CHEBI:176512"/>
    </reaction>
</comment>
<evidence type="ECO:0000313" key="19">
    <source>
        <dbReference type="Proteomes" id="UP000694551"/>
    </source>
</evidence>
<comment type="catalytic activity">
    <reaction evidence="13">
        <text>L-thyroxine(out) = L-thyroxine(in)</text>
        <dbReference type="Rhea" id="RHEA:71819"/>
        <dbReference type="ChEBI" id="CHEBI:58448"/>
    </reaction>
</comment>
<evidence type="ECO:0000256" key="13">
    <source>
        <dbReference type="ARBA" id="ARBA00051340"/>
    </source>
</evidence>
<keyword evidence="7" id="KW-0445">Lipid transport</keyword>
<protein>
    <recommendedName>
        <fullName evidence="15">Solute carrier organic anion transporter family member</fullName>
    </recommendedName>
</protein>
<dbReference type="NCBIfam" id="TIGR00805">
    <property type="entry name" value="oat"/>
    <property type="match status" value="1"/>
</dbReference>
<keyword evidence="11" id="KW-0325">Glycoprotein</keyword>
<dbReference type="GO" id="GO:0006811">
    <property type="term" value="P:monoatomic ion transport"/>
    <property type="evidence" value="ECO:0007669"/>
    <property type="project" value="UniProtKB-KW"/>
</dbReference>
<evidence type="ECO:0000256" key="8">
    <source>
        <dbReference type="ARBA" id="ARBA00023065"/>
    </source>
</evidence>
<evidence type="ECO:0000256" key="10">
    <source>
        <dbReference type="ARBA" id="ARBA00023157"/>
    </source>
</evidence>
<evidence type="ECO:0000256" key="1">
    <source>
        <dbReference type="ARBA" id="ARBA00004651"/>
    </source>
</evidence>
<keyword evidence="5 15" id="KW-0812">Transmembrane</keyword>
<dbReference type="PANTHER" id="PTHR11388:SF16">
    <property type="entry name" value="SOLUTE CARRIER ORGANIC ANION TRANSPORTER FAMILY MEMBER 1A2"/>
    <property type="match status" value="1"/>
</dbReference>
<evidence type="ECO:0000256" key="14">
    <source>
        <dbReference type="ARBA" id="ARBA00052624"/>
    </source>
</evidence>
<reference evidence="18" key="1">
    <citation type="submission" date="2025-08" db="UniProtKB">
        <authorList>
            <consortium name="Ensembl"/>
        </authorList>
    </citation>
    <scope>IDENTIFICATION</scope>
</reference>
<evidence type="ECO:0000313" key="18">
    <source>
        <dbReference type="Ensembl" id="ENSSOCP00000018634.1"/>
    </source>
</evidence>
<sequence length="352" mass="38444">PADGNLAVFLLALSLAFVGKTMSGAYMNSMYTQIEKQFNIPSSLVGIINGSFEIGVYNLPIICVGYFFGGLFMKKLKINIYQAANIAFWVSLLDYLLYFAAYWTVCDTSQVAGLTVSYEGIQQVSYAENTLLAGCNRDCDCPLKIWDPVCGNNGITYVSPCLAGCKASRGMGKSMVFENCTCVAASGFSSPNVSAILGQCDGEENCDKMLHYFLILTLVCSFIFSLAAMPGYMVLIRSLKPEEKSFGVGIHGLASRVFAGIPSPIYFGALIDTTCLKWGAMTCGGEGACRMYDILILYFRWLYLGLPAILRGVSYIPSTIILLILKKKSKSELQVLLNAPVEMQDKEQEALK</sequence>
<organism evidence="18 19">
    <name type="scientific">Strix occidentalis caurina</name>
    <name type="common">northern spotted owl</name>
    <dbReference type="NCBI Taxonomy" id="311401"/>
    <lineage>
        <taxon>Eukaryota</taxon>
        <taxon>Metazoa</taxon>
        <taxon>Chordata</taxon>
        <taxon>Craniata</taxon>
        <taxon>Vertebrata</taxon>
        <taxon>Euteleostomi</taxon>
        <taxon>Archelosauria</taxon>
        <taxon>Archosauria</taxon>
        <taxon>Dinosauria</taxon>
        <taxon>Saurischia</taxon>
        <taxon>Theropoda</taxon>
        <taxon>Coelurosauria</taxon>
        <taxon>Aves</taxon>
        <taxon>Neognathae</taxon>
        <taxon>Neoaves</taxon>
        <taxon>Telluraves</taxon>
        <taxon>Strigiformes</taxon>
        <taxon>Strigidae</taxon>
        <taxon>Strix</taxon>
    </lineage>
</organism>
<name>A0A8D0FQW7_STROC</name>
<keyword evidence="9 15" id="KW-0472">Membrane</keyword>
<evidence type="ECO:0000256" key="7">
    <source>
        <dbReference type="ARBA" id="ARBA00023055"/>
    </source>
</evidence>
<dbReference type="GO" id="GO:0016323">
    <property type="term" value="C:basolateral plasma membrane"/>
    <property type="evidence" value="ECO:0007669"/>
    <property type="project" value="UniProtKB-ARBA"/>
</dbReference>
<keyword evidence="3 15" id="KW-0813">Transport</keyword>
<dbReference type="SUPFAM" id="SSF103473">
    <property type="entry name" value="MFS general substrate transporter"/>
    <property type="match status" value="1"/>
</dbReference>
<dbReference type="Proteomes" id="UP000694551">
    <property type="component" value="Unplaced"/>
</dbReference>
<proteinExistence type="inferred from homology"/>
<dbReference type="InterPro" id="IPR002350">
    <property type="entry name" value="Kazal_dom"/>
</dbReference>
<dbReference type="AlphaFoldDB" id="A0A8D0FQW7"/>
<dbReference type="GO" id="GO:0015125">
    <property type="term" value="F:bile acid transmembrane transporter activity"/>
    <property type="evidence" value="ECO:0007669"/>
    <property type="project" value="TreeGrafter"/>
</dbReference>
<feature type="transmembrane region" description="Helical" evidence="15">
    <location>
        <begin position="80"/>
        <end position="103"/>
    </location>
</feature>
<dbReference type="InterPro" id="IPR004156">
    <property type="entry name" value="OATP"/>
</dbReference>
<evidence type="ECO:0000256" key="6">
    <source>
        <dbReference type="ARBA" id="ARBA00022989"/>
    </source>
</evidence>
<dbReference type="PROSITE" id="PS51465">
    <property type="entry name" value="KAZAL_2"/>
    <property type="match status" value="1"/>
</dbReference>
<feature type="transmembrane region" description="Helical" evidence="15">
    <location>
        <begin position="248"/>
        <end position="271"/>
    </location>
</feature>
<comment type="catalytic activity">
    <reaction evidence="12">
        <text>3,3',5'-triiodo-L-thyronine(out) = 3,3',5'-triiodo-L-thyronine(in)</text>
        <dbReference type="Rhea" id="RHEA:71815"/>
        <dbReference type="ChEBI" id="CHEBI:57261"/>
    </reaction>
</comment>
<comment type="similarity">
    <text evidence="2 15">Belongs to the organo anion transporter (TC 2.A.60) family.</text>
</comment>
<feature type="transmembrane region" description="Helical" evidence="15">
    <location>
        <begin position="301"/>
        <end position="325"/>
    </location>
</feature>
<dbReference type="GO" id="GO:0043252">
    <property type="term" value="P:sodium-independent organic anion transport"/>
    <property type="evidence" value="ECO:0007669"/>
    <property type="project" value="TreeGrafter"/>
</dbReference>
<dbReference type="GO" id="GO:0015347">
    <property type="term" value="F:sodium-independent organic anion transmembrane transporter activity"/>
    <property type="evidence" value="ECO:0007669"/>
    <property type="project" value="TreeGrafter"/>
</dbReference>
<feature type="signal peptide" evidence="16">
    <location>
        <begin position="1"/>
        <end position="23"/>
    </location>
</feature>
<dbReference type="SUPFAM" id="SSF100895">
    <property type="entry name" value="Kazal-type serine protease inhibitors"/>
    <property type="match status" value="1"/>
</dbReference>
<evidence type="ECO:0000256" key="16">
    <source>
        <dbReference type="SAM" id="SignalP"/>
    </source>
</evidence>
<dbReference type="FunFam" id="3.30.60.30:FF:000048">
    <property type="entry name" value="Solute carrier organic anion transporter family member"/>
    <property type="match status" value="1"/>
</dbReference>
<feature type="chain" id="PRO_5034499840" description="Solute carrier organic anion transporter family member" evidence="16">
    <location>
        <begin position="24"/>
        <end position="352"/>
    </location>
</feature>
<keyword evidence="10" id="KW-1015">Disulfide bond</keyword>
<keyword evidence="4" id="KW-1003">Cell membrane</keyword>
<dbReference type="Pfam" id="PF07648">
    <property type="entry name" value="Kazal_2"/>
    <property type="match status" value="1"/>
</dbReference>
<evidence type="ECO:0000256" key="11">
    <source>
        <dbReference type="ARBA" id="ARBA00023180"/>
    </source>
</evidence>
<feature type="domain" description="Kazal-like" evidence="17">
    <location>
        <begin position="129"/>
        <end position="184"/>
    </location>
</feature>
<keyword evidence="6 15" id="KW-1133">Transmembrane helix</keyword>
<evidence type="ECO:0000256" key="12">
    <source>
        <dbReference type="ARBA" id="ARBA00050960"/>
    </source>
</evidence>
<reference evidence="18" key="2">
    <citation type="submission" date="2025-09" db="UniProtKB">
        <authorList>
            <consortium name="Ensembl"/>
        </authorList>
    </citation>
    <scope>IDENTIFICATION</scope>
</reference>
<dbReference type="InterPro" id="IPR036058">
    <property type="entry name" value="Kazal_dom_sf"/>
</dbReference>
<feature type="transmembrane region" description="Helical" evidence="15">
    <location>
        <begin position="47"/>
        <end position="68"/>
    </location>
</feature>
<accession>A0A8D0FQW7</accession>
<comment type="subcellular location">
    <subcellularLocation>
        <location evidence="1 15">Cell membrane</location>
        <topology evidence="1 15">Multi-pass membrane protein</topology>
    </subcellularLocation>
</comment>
<evidence type="ECO:0000256" key="5">
    <source>
        <dbReference type="ARBA" id="ARBA00022692"/>
    </source>
</evidence>
<dbReference type="PANTHER" id="PTHR11388">
    <property type="entry name" value="ORGANIC ANION TRANSPORTER"/>
    <property type="match status" value="1"/>
</dbReference>
<evidence type="ECO:0000256" key="3">
    <source>
        <dbReference type="ARBA" id="ARBA00022448"/>
    </source>
</evidence>
<dbReference type="InterPro" id="IPR036259">
    <property type="entry name" value="MFS_trans_sf"/>
</dbReference>
<evidence type="ECO:0000256" key="2">
    <source>
        <dbReference type="ARBA" id="ARBA00009657"/>
    </source>
</evidence>
<evidence type="ECO:0000256" key="4">
    <source>
        <dbReference type="ARBA" id="ARBA00022475"/>
    </source>
</evidence>
<evidence type="ECO:0000259" key="17">
    <source>
        <dbReference type="PROSITE" id="PS51465"/>
    </source>
</evidence>
<dbReference type="Ensembl" id="ENSSOCT00000019107.1">
    <property type="protein sequence ID" value="ENSSOCP00000018634.1"/>
    <property type="gene ID" value="ENSSOCG00000013855.1"/>
</dbReference>
<keyword evidence="8 15" id="KW-0406">Ion transport</keyword>
<evidence type="ECO:0000256" key="9">
    <source>
        <dbReference type="ARBA" id="ARBA00023136"/>
    </source>
</evidence>
<keyword evidence="19" id="KW-1185">Reference proteome</keyword>
<feature type="transmembrane region" description="Helical" evidence="15">
    <location>
        <begin position="209"/>
        <end position="236"/>
    </location>
</feature>